<dbReference type="AlphaFoldDB" id="A0A091AVA6"/>
<comment type="caution">
    <text evidence="6">The sequence shown here is derived from an EMBL/GenBank/DDBJ whole genome shotgun (WGS) entry which is preliminary data.</text>
</comment>
<accession>A0A091AVA6</accession>
<dbReference type="STRING" id="1121015.GCA_000420545_01918"/>
<dbReference type="EMBL" id="AVCI01000003">
    <property type="protein sequence ID" value="KFN44223.1"/>
    <property type="molecule type" value="Genomic_DNA"/>
</dbReference>
<comment type="subcellular location">
    <subcellularLocation>
        <location evidence="1">Endomembrane system</location>
        <topology evidence="1">Multi-pass membrane protein</topology>
    </subcellularLocation>
</comment>
<keyword evidence="4" id="KW-0472">Membrane</keyword>
<evidence type="ECO:0000256" key="3">
    <source>
        <dbReference type="ARBA" id="ARBA00022989"/>
    </source>
</evidence>
<evidence type="ECO:0000256" key="4">
    <source>
        <dbReference type="ARBA" id="ARBA00023136"/>
    </source>
</evidence>
<feature type="domain" description="DUF1232" evidence="5">
    <location>
        <begin position="85"/>
        <end position="115"/>
    </location>
</feature>
<protein>
    <recommendedName>
        <fullName evidence="5">DUF1232 domain-containing protein</fullName>
    </recommendedName>
</protein>
<evidence type="ECO:0000313" key="7">
    <source>
        <dbReference type="Proteomes" id="UP000029385"/>
    </source>
</evidence>
<keyword evidence="2" id="KW-0812">Transmembrane</keyword>
<evidence type="ECO:0000256" key="1">
    <source>
        <dbReference type="ARBA" id="ARBA00004127"/>
    </source>
</evidence>
<evidence type="ECO:0000256" key="2">
    <source>
        <dbReference type="ARBA" id="ARBA00022692"/>
    </source>
</evidence>
<dbReference type="InterPro" id="IPR010652">
    <property type="entry name" value="DUF1232"/>
</dbReference>
<dbReference type="PATRIC" id="fig|1121015.4.peg.955"/>
<dbReference type="Pfam" id="PF06803">
    <property type="entry name" value="DUF1232"/>
    <property type="match status" value="1"/>
</dbReference>
<evidence type="ECO:0000313" key="6">
    <source>
        <dbReference type="EMBL" id="KFN44223.1"/>
    </source>
</evidence>
<evidence type="ECO:0000259" key="5">
    <source>
        <dbReference type="Pfam" id="PF06803"/>
    </source>
</evidence>
<name>A0A091AVA6_9GAMM</name>
<keyword evidence="7" id="KW-1185">Reference proteome</keyword>
<dbReference type="eggNOG" id="COG3339">
    <property type="taxonomic scope" value="Bacteria"/>
</dbReference>
<proteinExistence type="predicted"/>
<organism evidence="6 7">
    <name type="scientific">Arenimonas oryziterrae DSM 21050 = YC6267</name>
    <dbReference type="NCBI Taxonomy" id="1121015"/>
    <lineage>
        <taxon>Bacteria</taxon>
        <taxon>Pseudomonadati</taxon>
        <taxon>Pseudomonadota</taxon>
        <taxon>Gammaproteobacteria</taxon>
        <taxon>Lysobacterales</taxon>
        <taxon>Lysobacteraceae</taxon>
        <taxon>Arenimonas</taxon>
    </lineage>
</organism>
<gene>
    <name evidence="6" type="ORF">N789_07335</name>
</gene>
<dbReference type="GO" id="GO:0012505">
    <property type="term" value="C:endomembrane system"/>
    <property type="evidence" value="ECO:0007669"/>
    <property type="project" value="UniProtKB-SubCell"/>
</dbReference>
<dbReference type="OrthoDB" id="9813247at2"/>
<dbReference type="RefSeq" id="WP_022969533.1">
    <property type="nucleotide sequence ID" value="NZ_ATVD01000003.1"/>
</dbReference>
<dbReference type="Proteomes" id="UP000029385">
    <property type="component" value="Unassembled WGS sequence"/>
</dbReference>
<sequence>MPLAISFELSDRDLEHFHSAIKAAGATAGAKSTEEIVGAASQLLEEANKVALPDFILQRLDKLDALIAMVRDEGWALGDEDRKHVLSALVYFADPADIIPDNVPVLGYFDDAIAIEICVTELKHELDAYEEFCEFRQGEATRRGLNPASVGRADWLDSRRDELQDRMHRRRNRDAGGTGYGDSSGYARAGYTSAWRPGMLRVR</sequence>
<keyword evidence="3" id="KW-1133">Transmembrane helix</keyword>
<reference evidence="6 7" key="1">
    <citation type="submission" date="2013-09" db="EMBL/GenBank/DDBJ databases">
        <title>Genome sequencing of Arenimonas oryziterrae.</title>
        <authorList>
            <person name="Chen F."/>
            <person name="Wang G."/>
        </authorList>
    </citation>
    <scope>NUCLEOTIDE SEQUENCE [LARGE SCALE GENOMIC DNA]</scope>
    <source>
        <strain evidence="6 7">YC6267</strain>
    </source>
</reference>